<dbReference type="Proteomes" id="UP000053257">
    <property type="component" value="Unassembled WGS sequence"/>
</dbReference>
<feature type="region of interest" description="Disordered" evidence="1">
    <location>
        <begin position="79"/>
        <end position="119"/>
    </location>
</feature>
<gene>
    <name evidence="2" type="ORF">PHLGIDRAFT_373612</name>
</gene>
<feature type="compositionally biased region" description="Basic and acidic residues" evidence="1">
    <location>
        <begin position="100"/>
        <end position="118"/>
    </location>
</feature>
<protein>
    <submittedName>
        <fullName evidence="2">Uncharacterized protein</fullName>
    </submittedName>
</protein>
<evidence type="ECO:0000313" key="3">
    <source>
        <dbReference type="Proteomes" id="UP000053257"/>
    </source>
</evidence>
<accession>A0A0C3S9U1</accession>
<reference evidence="2 3" key="1">
    <citation type="journal article" date="2014" name="PLoS Genet.">
        <title>Analysis of the Phlebiopsis gigantea genome, transcriptome and secretome provides insight into its pioneer colonization strategies of wood.</title>
        <authorList>
            <person name="Hori C."/>
            <person name="Ishida T."/>
            <person name="Igarashi K."/>
            <person name="Samejima M."/>
            <person name="Suzuki H."/>
            <person name="Master E."/>
            <person name="Ferreira P."/>
            <person name="Ruiz-Duenas F.J."/>
            <person name="Held B."/>
            <person name="Canessa P."/>
            <person name="Larrondo L.F."/>
            <person name="Schmoll M."/>
            <person name="Druzhinina I.S."/>
            <person name="Kubicek C.P."/>
            <person name="Gaskell J.A."/>
            <person name="Kersten P."/>
            <person name="St John F."/>
            <person name="Glasner J."/>
            <person name="Sabat G."/>
            <person name="Splinter BonDurant S."/>
            <person name="Syed K."/>
            <person name="Yadav J."/>
            <person name="Mgbeahuruike A.C."/>
            <person name="Kovalchuk A."/>
            <person name="Asiegbu F.O."/>
            <person name="Lackner G."/>
            <person name="Hoffmeister D."/>
            <person name="Rencoret J."/>
            <person name="Gutierrez A."/>
            <person name="Sun H."/>
            <person name="Lindquist E."/>
            <person name="Barry K."/>
            <person name="Riley R."/>
            <person name="Grigoriev I.V."/>
            <person name="Henrissat B."/>
            <person name="Kues U."/>
            <person name="Berka R.M."/>
            <person name="Martinez A.T."/>
            <person name="Covert S.F."/>
            <person name="Blanchette R.A."/>
            <person name="Cullen D."/>
        </authorList>
    </citation>
    <scope>NUCLEOTIDE SEQUENCE [LARGE SCALE GENOMIC DNA]</scope>
    <source>
        <strain evidence="2 3">11061_1 CR5-6</strain>
    </source>
</reference>
<organism evidence="2 3">
    <name type="scientific">Phlebiopsis gigantea (strain 11061_1 CR5-6)</name>
    <name type="common">White-rot fungus</name>
    <name type="synonym">Peniophora gigantea</name>
    <dbReference type="NCBI Taxonomy" id="745531"/>
    <lineage>
        <taxon>Eukaryota</taxon>
        <taxon>Fungi</taxon>
        <taxon>Dikarya</taxon>
        <taxon>Basidiomycota</taxon>
        <taxon>Agaricomycotina</taxon>
        <taxon>Agaricomycetes</taxon>
        <taxon>Polyporales</taxon>
        <taxon>Phanerochaetaceae</taxon>
        <taxon>Phlebiopsis</taxon>
    </lineage>
</organism>
<sequence length="153" mass="17323">MHYVFRPTTAQVTWPPYTLDCVWCQESSNVWRRAPARPVRGAVRCTRGAPRTESGSAILVHGDLLFRQRFELLQPRVDSMPQGSRAARPSAVQRRVKTRSRLEHRDFDSSSTPSRDRTCGSFTARWSVSGQQNRHPTTESGRSLVVVDVLVTT</sequence>
<keyword evidence="3" id="KW-1185">Reference proteome</keyword>
<dbReference type="HOGENOM" id="CLU_1713968_0_0_1"/>
<dbReference type="AlphaFoldDB" id="A0A0C3S9U1"/>
<name>A0A0C3S9U1_PHLG1</name>
<proteinExistence type="predicted"/>
<dbReference type="EMBL" id="KN840477">
    <property type="protein sequence ID" value="KIP08612.1"/>
    <property type="molecule type" value="Genomic_DNA"/>
</dbReference>
<evidence type="ECO:0000313" key="2">
    <source>
        <dbReference type="EMBL" id="KIP08612.1"/>
    </source>
</evidence>
<evidence type="ECO:0000256" key="1">
    <source>
        <dbReference type="SAM" id="MobiDB-lite"/>
    </source>
</evidence>